<dbReference type="CDD" id="cd00086">
    <property type="entry name" value="homeodomain"/>
    <property type="match status" value="1"/>
</dbReference>
<keyword evidence="9 16" id="KW-0472">Membrane</keyword>
<dbReference type="Proteomes" id="UP000829354">
    <property type="component" value="Chromosome III"/>
</dbReference>
<dbReference type="SUPFAM" id="SSF46689">
    <property type="entry name" value="Homeodomain-like"/>
    <property type="match status" value="1"/>
</dbReference>
<dbReference type="InterPro" id="IPR001356">
    <property type="entry name" value="HD"/>
</dbReference>
<feature type="region of interest" description="Disordered" evidence="15">
    <location>
        <begin position="1446"/>
        <end position="1497"/>
    </location>
</feature>
<dbReference type="InterPro" id="IPR002227">
    <property type="entry name" value="Tyrosinase_Cu-bd"/>
</dbReference>
<protein>
    <submittedName>
        <fullName evidence="22">Uncharacterized protein</fullName>
    </submittedName>
</protein>
<proteinExistence type="predicted"/>
<evidence type="ECO:0000256" key="2">
    <source>
        <dbReference type="ARBA" id="ARBA00004251"/>
    </source>
</evidence>
<dbReference type="Pfam" id="PF00046">
    <property type="entry name" value="Homeodomain"/>
    <property type="match status" value="1"/>
</dbReference>
<evidence type="ECO:0000256" key="10">
    <source>
        <dbReference type="ARBA" id="ARBA00023155"/>
    </source>
</evidence>
<dbReference type="PRINTS" id="PR00092">
    <property type="entry name" value="TYROSINASE"/>
</dbReference>
<dbReference type="GO" id="GO:0016491">
    <property type="term" value="F:oxidoreductase activity"/>
    <property type="evidence" value="ECO:0007669"/>
    <property type="project" value="InterPro"/>
</dbReference>
<dbReference type="PROSITE" id="PS51034">
    <property type="entry name" value="ZP_2"/>
    <property type="match status" value="1"/>
</dbReference>
<evidence type="ECO:0000259" key="19">
    <source>
        <dbReference type="PROSITE" id="PS50234"/>
    </source>
</evidence>
<dbReference type="CDD" id="cd01472">
    <property type="entry name" value="vWA_collagen"/>
    <property type="match status" value="1"/>
</dbReference>
<evidence type="ECO:0000256" key="14">
    <source>
        <dbReference type="RuleBase" id="RU000682"/>
    </source>
</evidence>
<feature type="region of interest" description="Disordered" evidence="15">
    <location>
        <begin position="1147"/>
        <end position="1166"/>
    </location>
</feature>
<comment type="subcellular location">
    <subcellularLocation>
        <location evidence="2">Cell membrane</location>
        <topology evidence="2">Single-pass type I membrane protein</topology>
    </subcellularLocation>
    <subcellularLocation>
        <location evidence="1 12 14">Nucleus</location>
    </subcellularLocation>
</comment>
<sequence>MRWTAILTLLLCATAIICVFGAKSTTKKGGHLVGGTAVKRPAGGKRVAIPNKNIQRLNQKRWREPPRDCSDAPKHLKQTCLMIRRMDLATRRRLARQSVRQTRPNQVPNWLQPIPVPANARGQAAYHPYDCMTLLCLCPFFNGRNVNGQCVLSNGVVLQMSWRKEYRMMSEAERARWHNALNTLKRNGEYDRLSRQHLEVGVGSGAHSGPGFLPWHREYLKRFEIALRMVDPLVFIPYWDSVMDSYLPDPRDSILFSDLFVGGTDYYGNVVTGPFAYWRTIEGRSTILRNLGAEGQLFNENQVNTIVAQNTIENTLAYTAPQPGCPYPNNYGAIEYSHSNIHLWIGGDMKPPSTSANEPIFFMHHSFVDYLWELWRQLQQPRWLREQAYSADHPTCANWQHFSYAPMRPFPYLVNRDGLSNSYTDQMYRYAPRATCSHQRPNCGSPYLFCDTRGYPHCVSKIRLNGNCRGFEQADACYASRCWWGRCVNANFAAARMKGARIHSNSTLDLELAAQVTFNGTKVERVPLVKRISVKMTAPLFVDCYNRMPCCDAWSKNGGCQREPEFMSQYCQASCNACTPSYNTTDSCADRHVNCVAWKADKMCSGKSADFMSENCRHSCGKCELARESQCFKNGKIIPIPVSQNLRESISDSLMSEVTNKIKKVKKQEIDATKKIFTFLSLIPTHLANPIDNGLVDSELIHECVTHKAVEVILLLDASGSIGDDTFKKQLSFAMHLASRLNISEEGSHMALIQYAETPKLEFSLGQFNHPTQLEWAIQRIEYQSGATNTGQALRLTLEKGLQGARTGIPKVAIVITDGQSQDDVSEPSQLLRDADVMVYAIGVTNLVNVHQLHQMTGNPVRVFTVESFEQLDRALADSLTWSMCKTEFRPGTPEIICGPDRIGVKASTKQPFEGNVFVMDHYHDEECRAGPEKFPDSRSIGLTVPFSACNVHRYRSLNPKGIFVEVSIVFMFHSLFMTKTDQTVKVQCFYMEADKHVTVPLSVSMITTVFREQIYQMPQCAYTLRKGAPDGPIVRFATLGESVYHRWECIEVEGADKDTFGMLVHSCYVDNGYGDRVDILDSNGCGLDAVLLSTPDYDTSLRLATKPYHVFKYADRPVLQFQCQITLCLKYDGGCEGITPPQNCKKLPGEDEAHHHHHHDHPERRRKLVRRLADGVGTIDVFTDSVTVLEQEPSCQQPVQYPFINTNLWIMAIITLTNMLVFIVTVWFTFRKRRYLAPRRTKKHVAIIMQAFDIESLIGVNKVPSLVVAEMVAASQASRSFSPPFENHDPMGAVVAAAAAGRHHPYDNRDDGQMRRYRTAFSREQIGRLEREFAKENYVSRKTRGELAAELNLPEGTIKVWFQNRRMKDKRQRIGGIGWPFPPQMAAYMLNPFAYEMWVKSATASQFGASGVPGAFPNGASGNSNPAQLAASAFINPLGFPGFLPPNPALSKSPSSPHSDDSSKSKNTSSDDDDSKPVNFSNSPSSSSPSPYSTDS</sequence>
<dbReference type="PROSITE" id="PS00497">
    <property type="entry name" value="TYROSINASE_1"/>
    <property type="match status" value="1"/>
</dbReference>
<dbReference type="Pfam" id="PF00092">
    <property type="entry name" value="VWA"/>
    <property type="match status" value="1"/>
</dbReference>
<keyword evidence="3" id="KW-0193">Cuticle</keyword>
<feature type="DNA-binding region" description="Homeobox" evidence="12">
    <location>
        <begin position="1315"/>
        <end position="1374"/>
    </location>
</feature>
<dbReference type="Pfam" id="PF00264">
    <property type="entry name" value="Tyrosinase"/>
    <property type="match status" value="1"/>
</dbReference>
<dbReference type="InterPro" id="IPR056953">
    <property type="entry name" value="CUT_N"/>
</dbReference>
<dbReference type="Gene3D" id="3.40.50.410">
    <property type="entry name" value="von Willebrand factor, type A domain"/>
    <property type="match status" value="1"/>
</dbReference>
<accession>A0AAE9EJU1</accession>
<dbReference type="InterPro" id="IPR057475">
    <property type="entry name" value="CUT_C"/>
</dbReference>
<evidence type="ECO:0000313" key="23">
    <source>
        <dbReference type="Proteomes" id="UP000829354"/>
    </source>
</evidence>
<dbReference type="PANTHER" id="PTHR22907">
    <property type="entry name" value="GH04558P"/>
    <property type="match status" value="1"/>
</dbReference>
<evidence type="ECO:0000256" key="13">
    <source>
        <dbReference type="PROSITE-ProRule" id="PRU01005"/>
    </source>
</evidence>
<dbReference type="SMART" id="SM00241">
    <property type="entry name" value="ZP"/>
    <property type="match status" value="1"/>
</dbReference>
<feature type="signal peptide" evidence="17">
    <location>
        <begin position="1"/>
        <end position="21"/>
    </location>
</feature>
<dbReference type="InterPro" id="IPR009057">
    <property type="entry name" value="Homeodomain-like_sf"/>
</dbReference>
<evidence type="ECO:0000256" key="11">
    <source>
        <dbReference type="ARBA" id="ARBA00023242"/>
    </source>
</evidence>
<dbReference type="PANTHER" id="PTHR22907:SF47">
    <property type="entry name" value="CUTICLIN-6"/>
    <property type="match status" value="1"/>
</dbReference>
<dbReference type="Pfam" id="PF25301">
    <property type="entry name" value="CUT_C"/>
    <property type="match status" value="1"/>
</dbReference>
<keyword evidence="5 16" id="KW-0812">Transmembrane</keyword>
<evidence type="ECO:0000259" key="20">
    <source>
        <dbReference type="PROSITE" id="PS51034"/>
    </source>
</evidence>
<dbReference type="PRINTS" id="PR00453">
    <property type="entry name" value="VWFADOMAIN"/>
</dbReference>
<feature type="compositionally biased region" description="Low complexity" evidence="15">
    <location>
        <begin position="1478"/>
        <end position="1497"/>
    </location>
</feature>
<evidence type="ECO:0000259" key="21">
    <source>
        <dbReference type="PROSITE" id="PS51670"/>
    </source>
</evidence>
<evidence type="ECO:0000256" key="9">
    <source>
        <dbReference type="ARBA" id="ARBA00023136"/>
    </source>
</evidence>
<dbReference type="InterPro" id="IPR017970">
    <property type="entry name" value="Homeobox_CS"/>
</dbReference>
<dbReference type="PROSITE" id="PS50234">
    <property type="entry name" value="VWFA"/>
    <property type="match status" value="1"/>
</dbReference>
<dbReference type="GO" id="GO:0000981">
    <property type="term" value="F:DNA-binding transcription factor activity, RNA polymerase II-specific"/>
    <property type="evidence" value="ECO:0007669"/>
    <property type="project" value="InterPro"/>
</dbReference>
<keyword evidence="23" id="KW-1185">Reference proteome</keyword>
<dbReference type="SMART" id="SM00327">
    <property type="entry name" value="VWA"/>
    <property type="match status" value="1"/>
</dbReference>
<dbReference type="InterPro" id="IPR036465">
    <property type="entry name" value="vWFA_dom_sf"/>
</dbReference>
<feature type="domain" description="ZP" evidence="20">
    <location>
        <begin position="897"/>
        <end position="1143"/>
    </location>
</feature>
<keyword evidence="10 12" id="KW-0371">Homeobox</keyword>
<organism evidence="22 23">
    <name type="scientific">Caenorhabditis briggsae</name>
    <dbReference type="NCBI Taxonomy" id="6238"/>
    <lineage>
        <taxon>Eukaryota</taxon>
        <taxon>Metazoa</taxon>
        <taxon>Ecdysozoa</taxon>
        <taxon>Nematoda</taxon>
        <taxon>Chromadorea</taxon>
        <taxon>Rhabditida</taxon>
        <taxon>Rhabditina</taxon>
        <taxon>Rhabditomorpha</taxon>
        <taxon>Rhabditoidea</taxon>
        <taxon>Rhabditidae</taxon>
        <taxon>Peloderinae</taxon>
        <taxon>Caenorhabditis</taxon>
    </lineage>
</organism>
<keyword evidence="11 12" id="KW-0539">Nucleus</keyword>
<evidence type="ECO:0000256" key="6">
    <source>
        <dbReference type="ARBA" id="ARBA00022729"/>
    </source>
</evidence>
<dbReference type="EMBL" id="CP092622">
    <property type="protein sequence ID" value="UMM22764.1"/>
    <property type="molecule type" value="Genomic_DNA"/>
</dbReference>
<dbReference type="GO" id="GO:0005886">
    <property type="term" value="C:plasma membrane"/>
    <property type="evidence" value="ECO:0007669"/>
    <property type="project" value="UniProtKB-SubCell"/>
</dbReference>
<feature type="domain" description="ShKT" evidence="21">
    <location>
        <begin position="588"/>
        <end position="623"/>
    </location>
</feature>
<evidence type="ECO:0000256" key="1">
    <source>
        <dbReference type="ARBA" id="ARBA00004123"/>
    </source>
</evidence>
<dbReference type="Gene3D" id="1.10.1280.10">
    <property type="entry name" value="Di-copper center containing domain from catechol oxidase"/>
    <property type="match status" value="1"/>
</dbReference>
<gene>
    <name evidence="22" type="ORF">L5515_003814</name>
</gene>
<dbReference type="Pfam" id="PF25057">
    <property type="entry name" value="CUT_N"/>
    <property type="match status" value="1"/>
</dbReference>
<keyword evidence="7 16" id="KW-1133">Transmembrane helix</keyword>
<dbReference type="PROSITE" id="PS51670">
    <property type="entry name" value="SHKT"/>
    <property type="match status" value="2"/>
</dbReference>
<evidence type="ECO:0000256" key="4">
    <source>
        <dbReference type="ARBA" id="ARBA00022475"/>
    </source>
</evidence>
<dbReference type="GO" id="GO:0005634">
    <property type="term" value="C:nucleus"/>
    <property type="evidence" value="ECO:0007669"/>
    <property type="project" value="UniProtKB-SubCell"/>
</dbReference>
<dbReference type="Pfam" id="PF01549">
    <property type="entry name" value="ShK"/>
    <property type="match status" value="2"/>
</dbReference>
<dbReference type="SMART" id="SM00389">
    <property type="entry name" value="HOX"/>
    <property type="match status" value="1"/>
</dbReference>
<evidence type="ECO:0000259" key="18">
    <source>
        <dbReference type="PROSITE" id="PS50071"/>
    </source>
</evidence>
<dbReference type="Gene3D" id="1.10.10.60">
    <property type="entry name" value="Homeodomain-like"/>
    <property type="match status" value="1"/>
</dbReference>
<dbReference type="InterPro" id="IPR008922">
    <property type="entry name" value="Di-copper_centre_dom_sf"/>
</dbReference>
<feature type="compositionally biased region" description="Basic residues" evidence="15">
    <location>
        <begin position="1156"/>
        <end position="1166"/>
    </location>
</feature>
<feature type="domain" description="VWFA" evidence="19">
    <location>
        <begin position="711"/>
        <end position="880"/>
    </location>
</feature>
<feature type="disulfide bond" evidence="13">
    <location>
        <begin position="544"/>
        <end position="578"/>
    </location>
</feature>
<keyword evidence="8 12" id="KW-0238">DNA-binding</keyword>
<comment type="caution">
    <text evidence="13">Lacks conserved residue(s) required for the propagation of feature annotation.</text>
</comment>
<evidence type="ECO:0000256" key="15">
    <source>
        <dbReference type="SAM" id="MobiDB-lite"/>
    </source>
</evidence>
<evidence type="ECO:0000256" key="16">
    <source>
        <dbReference type="SAM" id="Phobius"/>
    </source>
</evidence>
<dbReference type="FunFam" id="3.40.50.410:FF:000113">
    <property type="entry name" value="Protein CBR-CUT-6"/>
    <property type="match status" value="1"/>
</dbReference>
<feature type="transmembrane region" description="Helical" evidence="16">
    <location>
        <begin position="1209"/>
        <end position="1231"/>
    </location>
</feature>
<dbReference type="PROSITE" id="PS00027">
    <property type="entry name" value="HOMEOBOX_1"/>
    <property type="match status" value="1"/>
</dbReference>
<feature type="domain" description="Homeobox" evidence="18">
    <location>
        <begin position="1313"/>
        <end position="1373"/>
    </location>
</feature>
<keyword evidence="4" id="KW-1003">Cell membrane</keyword>
<dbReference type="InterPro" id="IPR003582">
    <property type="entry name" value="ShKT_dom"/>
</dbReference>
<reference evidence="22 23" key="1">
    <citation type="submission" date="2022-04" db="EMBL/GenBank/DDBJ databases">
        <title>Chromosome-level reference genomes for two strains of Caenorhabditis briggsae: an improved platform for comparative genomics.</title>
        <authorList>
            <person name="Stevens L."/>
            <person name="Andersen E."/>
        </authorList>
    </citation>
    <scope>NUCLEOTIDE SEQUENCE [LARGE SCALE GENOMIC DNA]</scope>
    <source>
        <strain evidence="22">VX34</strain>
        <tissue evidence="22">Whole-organism</tissue>
    </source>
</reference>
<evidence type="ECO:0000256" key="8">
    <source>
        <dbReference type="ARBA" id="ARBA00023125"/>
    </source>
</evidence>
<feature type="domain" description="ShKT" evidence="21">
    <location>
        <begin position="544"/>
        <end position="578"/>
    </location>
</feature>
<dbReference type="SMART" id="SM00254">
    <property type="entry name" value="ShKT"/>
    <property type="match status" value="2"/>
</dbReference>
<dbReference type="GO" id="GO:0003677">
    <property type="term" value="F:DNA binding"/>
    <property type="evidence" value="ECO:0007669"/>
    <property type="project" value="UniProtKB-UniRule"/>
</dbReference>
<dbReference type="SUPFAM" id="SSF48056">
    <property type="entry name" value="Di-copper centre-containing domain"/>
    <property type="match status" value="1"/>
</dbReference>
<evidence type="ECO:0000256" key="5">
    <source>
        <dbReference type="ARBA" id="ARBA00022692"/>
    </source>
</evidence>
<dbReference type="PROSITE" id="PS50071">
    <property type="entry name" value="HOMEOBOX_2"/>
    <property type="match status" value="1"/>
</dbReference>
<name>A0AAE9EJU1_CAEBR</name>
<evidence type="ECO:0000256" key="3">
    <source>
        <dbReference type="ARBA" id="ARBA00022460"/>
    </source>
</evidence>
<evidence type="ECO:0000256" key="7">
    <source>
        <dbReference type="ARBA" id="ARBA00022989"/>
    </source>
</evidence>
<feature type="chain" id="PRO_5042019833" evidence="17">
    <location>
        <begin position="22"/>
        <end position="1497"/>
    </location>
</feature>
<evidence type="ECO:0000256" key="17">
    <source>
        <dbReference type="SAM" id="SignalP"/>
    </source>
</evidence>
<dbReference type="SUPFAM" id="SSF53300">
    <property type="entry name" value="vWA-like"/>
    <property type="match status" value="1"/>
</dbReference>
<dbReference type="InterPro" id="IPR001507">
    <property type="entry name" value="ZP_dom"/>
</dbReference>
<keyword evidence="6 17" id="KW-0732">Signal</keyword>
<dbReference type="GO" id="GO:0042302">
    <property type="term" value="F:structural constituent of cuticle"/>
    <property type="evidence" value="ECO:0007669"/>
    <property type="project" value="UniProtKB-KW"/>
</dbReference>
<dbReference type="InterPro" id="IPR051962">
    <property type="entry name" value="Cuticlin"/>
</dbReference>
<evidence type="ECO:0000313" key="22">
    <source>
        <dbReference type="EMBL" id="UMM22764.1"/>
    </source>
</evidence>
<keyword evidence="13" id="KW-1015">Disulfide bond</keyword>
<dbReference type="InterPro" id="IPR002035">
    <property type="entry name" value="VWF_A"/>
</dbReference>
<evidence type="ECO:0000256" key="12">
    <source>
        <dbReference type="PROSITE-ProRule" id="PRU00108"/>
    </source>
</evidence>